<evidence type="ECO:0000313" key="2">
    <source>
        <dbReference type="Proteomes" id="UP000693946"/>
    </source>
</evidence>
<reference evidence="1 2" key="1">
    <citation type="journal article" date="2021" name="Sci. Rep.">
        <title>Chromosome anchoring in Senegalese sole (Solea senegalensis) reveals sex-associated markers and genome rearrangements in flatfish.</title>
        <authorList>
            <person name="Guerrero-Cozar I."/>
            <person name="Gomez-Garrido J."/>
            <person name="Berbel C."/>
            <person name="Martinez-Blanch J.F."/>
            <person name="Alioto T."/>
            <person name="Claros M.G."/>
            <person name="Gagnaire P.A."/>
            <person name="Manchado M."/>
        </authorList>
    </citation>
    <scope>NUCLEOTIDE SEQUENCE [LARGE SCALE GENOMIC DNA]</scope>
    <source>
        <strain evidence="1">Sse05_10M</strain>
    </source>
</reference>
<sequence length="118" mass="13099">MFRHLLLQRALKIPEFLASEASWSGPKADYFGEGGAGVWGGGVFSTRSRKHFIELSRQHLQETTTVSGIPEPPPHLLSVTIRPLRHRNTTPTPCYTTTTTTAYGYASKTVFNNAKPVR</sequence>
<name>A0AAV6R1V0_SOLSE</name>
<dbReference type="AlphaFoldDB" id="A0AAV6R1V0"/>
<organism evidence="1 2">
    <name type="scientific">Solea senegalensis</name>
    <name type="common">Senegalese sole</name>
    <dbReference type="NCBI Taxonomy" id="28829"/>
    <lineage>
        <taxon>Eukaryota</taxon>
        <taxon>Metazoa</taxon>
        <taxon>Chordata</taxon>
        <taxon>Craniata</taxon>
        <taxon>Vertebrata</taxon>
        <taxon>Euteleostomi</taxon>
        <taxon>Actinopterygii</taxon>
        <taxon>Neopterygii</taxon>
        <taxon>Teleostei</taxon>
        <taxon>Neoteleostei</taxon>
        <taxon>Acanthomorphata</taxon>
        <taxon>Carangaria</taxon>
        <taxon>Pleuronectiformes</taxon>
        <taxon>Pleuronectoidei</taxon>
        <taxon>Soleidae</taxon>
        <taxon>Solea</taxon>
    </lineage>
</organism>
<accession>A0AAV6R1V0</accession>
<protein>
    <submittedName>
        <fullName evidence="1">Uncharacterized protein</fullName>
    </submittedName>
</protein>
<evidence type="ECO:0000313" key="1">
    <source>
        <dbReference type="EMBL" id="KAG7498534.1"/>
    </source>
</evidence>
<gene>
    <name evidence="1" type="ORF">JOB18_011790</name>
</gene>
<comment type="caution">
    <text evidence="1">The sequence shown here is derived from an EMBL/GenBank/DDBJ whole genome shotgun (WGS) entry which is preliminary data.</text>
</comment>
<proteinExistence type="predicted"/>
<dbReference type="Proteomes" id="UP000693946">
    <property type="component" value="Linkage Group LG21"/>
</dbReference>
<dbReference type="EMBL" id="JAGKHQ010000014">
    <property type="protein sequence ID" value="KAG7498534.1"/>
    <property type="molecule type" value="Genomic_DNA"/>
</dbReference>
<keyword evidence="2" id="KW-1185">Reference proteome</keyword>